<evidence type="ECO:0000256" key="14">
    <source>
        <dbReference type="ARBA" id="ARBA00060989"/>
    </source>
</evidence>
<feature type="domain" description="Laminin G" evidence="16">
    <location>
        <begin position="459"/>
        <end position="643"/>
    </location>
</feature>
<dbReference type="FunFam" id="2.60.120.200:FF:000081">
    <property type="entry name" value="Crumbs 1, cell polarity complex component"/>
    <property type="match status" value="1"/>
</dbReference>
<feature type="disulfide bond" evidence="15">
    <location>
        <begin position="186"/>
        <end position="195"/>
    </location>
</feature>
<dbReference type="FunFam" id="2.10.25.10:FF:000400">
    <property type="entry name" value="Crumbs cell polarity complex component 1"/>
    <property type="match status" value="1"/>
</dbReference>
<feature type="domain" description="EGF-like" evidence="17">
    <location>
        <begin position="160"/>
        <end position="196"/>
    </location>
</feature>
<evidence type="ECO:0000259" key="16">
    <source>
        <dbReference type="PROSITE" id="PS50025"/>
    </source>
</evidence>
<dbReference type="Pfam" id="PF00054">
    <property type="entry name" value="Laminin_G_1"/>
    <property type="match status" value="1"/>
</dbReference>
<comment type="similarity">
    <text evidence="14">Belongs to the Crumbs protein family.</text>
</comment>
<reference evidence="18" key="2">
    <citation type="submission" date="2025-09" db="UniProtKB">
        <authorList>
            <consortium name="Ensembl"/>
        </authorList>
    </citation>
    <scope>IDENTIFICATION</scope>
</reference>
<dbReference type="GO" id="GO:0016324">
    <property type="term" value="C:apical plasma membrane"/>
    <property type="evidence" value="ECO:0007669"/>
    <property type="project" value="UniProtKB-SubCell"/>
</dbReference>
<evidence type="ECO:0000256" key="15">
    <source>
        <dbReference type="PROSITE-ProRule" id="PRU00076"/>
    </source>
</evidence>
<dbReference type="InterPro" id="IPR013032">
    <property type="entry name" value="EGF-like_CS"/>
</dbReference>
<dbReference type="PANTHER" id="PTHR12916">
    <property type="entry name" value="CYTOCHROME C OXIDASE POLYPEPTIDE VIC-2"/>
    <property type="match status" value="1"/>
</dbReference>
<evidence type="ECO:0000259" key="17">
    <source>
        <dbReference type="PROSITE" id="PS50026"/>
    </source>
</evidence>
<dbReference type="FunFam" id="2.10.25.10:FF:000252">
    <property type="entry name" value="Crumbs homolog 1 (Drosophila)"/>
    <property type="match status" value="1"/>
</dbReference>
<feature type="disulfide bond" evidence="15">
    <location>
        <begin position="1207"/>
        <end position="1216"/>
    </location>
</feature>
<keyword evidence="4 15" id="KW-0245">EGF-like domain</keyword>
<evidence type="ECO:0000313" key="19">
    <source>
        <dbReference type="Proteomes" id="UP000694521"/>
    </source>
</evidence>
<keyword evidence="12" id="KW-0325">Glycoprotein</keyword>
<dbReference type="PROSITE" id="PS00010">
    <property type="entry name" value="ASX_HYDROXYL"/>
    <property type="match status" value="11"/>
</dbReference>
<evidence type="ECO:0000256" key="8">
    <source>
        <dbReference type="ARBA" id="ARBA00022837"/>
    </source>
</evidence>
<dbReference type="FunFam" id="2.10.25.10:FF:000066">
    <property type="entry name" value="FAT atypical cadherin 4"/>
    <property type="match status" value="1"/>
</dbReference>
<sequence>MRNDSRCLSNSCQKNSTCAAGHREDTCRCADVPPDTMEELCNKTSDPCSSNPCLQNATCLSSPGNLSFTCECPAGYNGTTCERAVSMCDTNPCEHGGTCQNGVAGPICLCSAGYTGTLCEMDFDECISEPCHNGAVCRDGVDEYSCYCVPGYQGKHCDLEVNECVSDPCLNGATCLNQIGKYDCICPFGYTGANCELEIDECLSQPCLNGATCRDAPGGFSCSCAAGFQGYRCQHDVDECASLPCRHGGRCHDRAAGYSCNCTGTGFMGQHCETLIPLCWSQPCYNNATCEDSADSYTCHCWPGYTGARCETDISECSSNPCPAEAQCVERSWARWYGSIPALPSHFSYDKAEGYVCSCKPGFTGIHCDEDINECYMNPCQNGGICENFPGNYTCHCPPADKEGIYYGGWNCTEILHGCTDQQCQNNGICIPHLKNGQHGFSCICSPGYAGIHCETITTFSFQGNSFLWLKNPTTPRKQSFYNVNLRFQTVQPTTFLFHRGEKDTFVKLELLNGYLHLSVQVKNQPRALLHISHNVSDGEWHSVEVTLARAVTLNLLDSSCAESCVNKTSAMIDNDHVRLAFQSTFLGSLPVGNVSSSSLLNISNIHSTPSFIGCLQDIEIDLNVITPENASPESSLNVKTGCTKKDWCENHPCQNRGRCTNLWLSYHCDCYRPYTGPRCSAEYIPGRFGSEDSSGYAAFSVDATQNENLNISMFVRTRKSSGLLLTLRNSTSIYIRVYLEVLSTQRKKILYIGGLPDNRETNRTGRYFKGCIQDVRVNNQPLEFFPVTNSQNSFINRTLINVTQGCMGDNLCKSNPCHNGGVCYSLWDDFTCTCPPNTAGKACEEVKWCELGPCPHEAQCQLVHQGFECLANAVFSGRSSAIFYRSNGKISRDLTNIIFGFRTRDTDVILLYAEKEPEFVTISIHNSKLLFQLQSGNSFYKLTLASSLPVSDGKWHQVMVSMVEPLSQFSRWHIDIDNKKDTATSTTATGSLNFLREETDIYVADKAFDSLDGLRGCMSTIEISGIYLSYFENAAVHTKKPQEEQFLKISANPALTGCLQVDACSSDPCMHEGICEDFFTSYRCVCAQGWTGTHCETNIDECFSNPCVHGNCTDRIASYECICEPGYTGLNCEEDIDNCHGHQCANGATCIDGVNGYSCLCASNFTGKLCRYRKLPHTVCGNEDRNLTCFNYGNCTDLSGELACVCLPGFAGERCEKDIDECSSDPCLNGGLCQNLLNKFHCLCDVNYAGDRCEIDEYGSYSSRIYYLQSSSSVVQSLSACTLRKRSPFLHSNSFLPRMPCHHEASLHFSYAAPFLSVLLYALLHCARVQDFPTFMHKINPLPLSLCLLLIFCYRLCPFASGVPCFAHQQWFHLPLLSGSLAAPRAVALLGSPRCLVQHS</sequence>
<feature type="domain" description="EGF-like" evidence="17">
    <location>
        <begin position="236"/>
        <end position="273"/>
    </location>
</feature>
<feature type="disulfide bond" evidence="15">
    <location>
        <begin position="1245"/>
        <end position="1254"/>
    </location>
</feature>
<evidence type="ECO:0000256" key="1">
    <source>
        <dbReference type="ARBA" id="ARBA00004247"/>
    </source>
</evidence>
<feature type="domain" description="EGF-like" evidence="17">
    <location>
        <begin position="84"/>
        <end position="120"/>
    </location>
</feature>
<dbReference type="FunFam" id="2.10.25.10:FF:000413">
    <property type="entry name" value="Crumbs cell polarity complex component 1"/>
    <property type="match status" value="1"/>
</dbReference>
<proteinExistence type="inferred from homology"/>
<dbReference type="FunFam" id="2.10.25.10:FF:000143">
    <property type="entry name" value="Protein crumbs 1"/>
    <property type="match status" value="1"/>
</dbReference>
<dbReference type="InterPro" id="IPR018097">
    <property type="entry name" value="EGF_Ca-bd_CS"/>
</dbReference>
<dbReference type="InterPro" id="IPR009030">
    <property type="entry name" value="Growth_fac_rcpt_cys_sf"/>
</dbReference>
<feature type="disulfide bond" evidence="15">
    <location>
        <begin position="1124"/>
        <end position="1133"/>
    </location>
</feature>
<evidence type="ECO:0000256" key="4">
    <source>
        <dbReference type="ARBA" id="ARBA00022536"/>
    </source>
</evidence>
<feature type="domain" description="EGF-like" evidence="17">
    <location>
        <begin position="275"/>
        <end position="311"/>
    </location>
</feature>
<evidence type="ECO:0000256" key="5">
    <source>
        <dbReference type="ARBA" id="ARBA00022692"/>
    </source>
</evidence>
<feature type="domain" description="EGF-like" evidence="17">
    <location>
        <begin position="122"/>
        <end position="158"/>
    </location>
</feature>
<organism evidence="18 19">
    <name type="scientific">Anser cygnoides</name>
    <name type="common">Swan goose</name>
    <dbReference type="NCBI Taxonomy" id="8845"/>
    <lineage>
        <taxon>Eukaryota</taxon>
        <taxon>Metazoa</taxon>
        <taxon>Chordata</taxon>
        <taxon>Craniata</taxon>
        <taxon>Vertebrata</taxon>
        <taxon>Euteleostomi</taxon>
        <taxon>Archelosauria</taxon>
        <taxon>Archosauria</taxon>
        <taxon>Dinosauria</taxon>
        <taxon>Saurischia</taxon>
        <taxon>Theropoda</taxon>
        <taxon>Coelurosauria</taxon>
        <taxon>Aves</taxon>
        <taxon>Neognathae</taxon>
        <taxon>Galloanserae</taxon>
        <taxon>Anseriformes</taxon>
        <taxon>Anatidae</taxon>
        <taxon>Anserinae</taxon>
        <taxon>Anser</taxon>
    </lineage>
</organism>
<dbReference type="GO" id="GO:0007163">
    <property type="term" value="P:establishment or maintenance of cell polarity"/>
    <property type="evidence" value="ECO:0007669"/>
    <property type="project" value="UniProtKB-ARBA"/>
</dbReference>
<reference evidence="18" key="1">
    <citation type="submission" date="2025-08" db="UniProtKB">
        <authorList>
            <consortium name="Ensembl"/>
        </authorList>
    </citation>
    <scope>IDENTIFICATION</scope>
</reference>
<dbReference type="Gene3D" id="2.60.120.200">
    <property type="match status" value="3"/>
</dbReference>
<name>A0A8B9DGR6_ANSCY</name>
<feature type="domain" description="EGF-like" evidence="17">
    <location>
        <begin position="645"/>
        <end position="681"/>
    </location>
</feature>
<feature type="disulfide bond" evidence="15">
    <location>
        <begin position="445"/>
        <end position="454"/>
    </location>
</feature>
<dbReference type="SUPFAM" id="SSF49899">
    <property type="entry name" value="Concanavalin A-like lectins/glucanases"/>
    <property type="match status" value="3"/>
</dbReference>
<feature type="disulfide bond" evidence="15">
    <location>
        <begin position="301"/>
        <end position="310"/>
    </location>
</feature>
<dbReference type="PROSITE" id="PS50026">
    <property type="entry name" value="EGF_3"/>
    <property type="match status" value="17"/>
</dbReference>
<feature type="domain" description="EGF-like" evidence="17">
    <location>
        <begin position="198"/>
        <end position="234"/>
    </location>
</feature>
<dbReference type="PRINTS" id="PR00010">
    <property type="entry name" value="EGFBLOOD"/>
</dbReference>
<feature type="domain" description="EGF-like" evidence="17">
    <location>
        <begin position="1136"/>
        <end position="1172"/>
    </location>
</feature>
<dbReference type="Pfam" id="PF02210">
    <property type="entry name" value="Laminin_G_2"/>
    <property type="match status" value="2"/>
</dbReference>
<feature type="domain" description="EGF-like" evidence="17">
    <location>
        <begin position="371"/>
        <end position="413"/>
    </location>
</feature>
<evidence type="ECO:0000256" key="6">
    <source>
        <dbReference type="ARBA" id="ARBA00022729"/>
    </source>
</evidence>
<dbReference type="GO" id="GO:0007154">
    <property type="term" value="P:cell communication"/>
    <property type="evidence" value="ECO:0007669"/>
    <property type="project" value="UniProtKB-ARBA"/>
</dbReference>
<evidence type="ECO:0000256" key="3">
    <source>
        <dbReference type="ARBA" id="ARBA00022475"/>
    </source>
</evidence>
<dbReference type="InterPro" id="IPR001881">
    <property type="entry name" value="EGF-like_Ca-bd_dom"/>
</dbReference>
<dbReference type="Pfam" id="PF12661">
    <property type="entry name" value="hEGF"/>
    <property type="match status" value="2"/>
</dbReference>
<evidence type="ECO:0000256" key="11">
    <source>
        <dbReference type="ARBA" id="ARBA00023157"/>
    </source>
</evidence>
<feature type="domain" description="EGF-like" evidence="17">
    <location>
        <begin position="44"/>
        <end position="82"/>
    </location>
</feature>
<dbReference type="PROSITE" id="PS01186">
    <property type="entry name" value="EGF_2"/>
    <property type="match status" value="12"/>
</dbReference>
<dbReference type="GO" id="GO:0005911">
    <property type="term" value="C:cell-cell junction"/>
    <property type="evidence" value="ECO:0007669"/>
    <property type="project" value="UniProtKB-ARBA"/>
</dbReference>
<feature type="domain" description="EGF-like" evidence="17">
    <location>
        <begin position="1061"/>
        <end position="1097"/>
    </location>
</feature>
<keyword evidence="5" id="KW-0812">Transmembrane</keyword>
<feature type="disulfide bond" evidence="15">
    <location>
        <begin position="1103"/>
        <end position="1113"/>
    </location>
</feature>
<dbReference type="InterPro" id="IPR000152">
    <property type="entry name" value="EGF-type_Asp/Asn_hydroxyl_site"/>
</dbReference>
<dbReference type="SMART" id="SM00282">
    <property type="entry name" value="LamG"/>
    <property type="match status" value="2"/>
</dbReference>
<evidence type="ECO:0000256" key="2">
    <source>
        <dbReference type="ARBA" id="ARBA00004316"/>
    </source>
</evidence>
<dbReference type="PROSITE" id="PS00022">
    <property type="entry name" value="EGF_1"/>
    <property type="match status" value="15"/>
</dbReference>
<feature type="domain" description="EGF-like" evidence="17">
    <location>
        <begin position="313"/>
        <end position="369"/>
    </location>
</feature>
<dbReference type="FunFam" id="2.10.25.10:FF:000348">
    <property type="entry name" value="Crumbs 1, cell polarity complex component"/>
    <property type="match status" value="1"/>
</dbReference>
<dbReference type="PROSITE" id="PS01187">
    <property type="entry name" value="EGF_CA"/>
    <property type="match status" value="4"/>
</dbReference>
<feature type="domain" description="EGF-like" evidence="17">
    <location>
        <begin position="1177"/>
        <end position="1217"/>
    </location>
</feature>
<feature type="disulfide bond" evidence="15">
    <location>
        <begin position="224"/>
        <end position="233"/>
    </location>
</feature>
<keyword evidence="7" id="KW-0677">Repeat</keyword>
<keyword evidence="13" id="KW-0966">Cell projection</keyword>
<evidence type="ECO:0000313" key="18">
    <source>
        <dbReference type="Ensembl" id="ENSACDP00005005107.1"/>
    </source>
</evidence>
<dbReference type="FunFam" id="2.10.25.10:FF:000123">
    <property type="entry name" value="Crumbs homolog 1 (Drosophila)"/>
    <property type="match status" value="2"/>
</dbReference>
<dbReference type="PROSITE" id="PS50025">
    <property type="entry name" value="LAM_G_DOMAIN"/>
    <property type="match status" value="2"/>
</dbReference>
<feature type="disulfide bond" evidence="15">
    <location>
        <begin position="53"/>
        <end position="70"/>
    </location>
</feature>
<evidence type="ECO:0000256" key="13">
    <source>
        <dbReference type="ARBA" id="ARBA00023273"/>
    </source>
</evidence>
<keyword evidence="10" id="KW-0472">Membrane</keyword>
<keyword evidence="9" id="KW-1133">Transmembrane helix</keyword>
<dbReference type="InterPro" id="IPR001791">
    <property type="entry name" value="Laminin_G"/>
</dbReference>
<dbReference type="SUPFAM" id="SSF57184">
    <property type="entry name" value="Growth factor receptor domain"/>
    <property type="match status" value="2"/>
</dbReference>
<feature type="domain" description="EGF-like" evidence="17">
    <location>
        <begin position="415"/>
        <end position="455"/>
    </location>
</feature>
<dbReference type="FunFam" id="2.10.25.10:FF:000208">
    <property type="entry name" value="Crumbs 2, cell polarity complex component"/>
    <property type="match status" value="1"/>
</dbReference>
<keyword evidence="11 15" id="KW-1015">Disulfide bond</keyword>
<feature type="domain" description="EGF-like" evidence="17">
    <location>
        <begin position="809"/>
        <end position="845"/>
    </location>
</feature>
<feature type="disulfide bond" evidence="15">
    <location>
        <begin position="1162"/>
        <end position="1171"/>
    </location>
</feature>
<dbReference type="SMART" id="SM00181">
    <property type="entry name" value="EGF"/>
    <property type="match status" value="17"/>
</dbReference>
<feature type="disulfide bond" evidence="15">
    <location>
        <begin position="1087"/>
        <end position="1096"/>
    </location>
</feature>
<dbReference type="CDD" id="cd00110">
    <property type="entry name" value="LamG"/>
    <property type="match status" value="3"/>
</dbReference>
<dbReference type="GO" id="GO:0042995">
    <property type="term" value="C:cell projection"/>
    <property type="evidence" value="ECO:0007669"/>
    <property type="project" value="UniProtKB-SubCell"/>
</dbReference>
<dbReference type="SMART" id="SM00179">
    <property type="entry name" value="EGF_CA"/>
    <property type="match status" value="17"/>
</dbReference>
<evidence type="ECO:0000256" key="9">
    <source>
        <dbReference type="ARBA" id="ARBA00022989"/>
    </source>
</evidence>
<keyword evidence="8" id="KW-0106">Calcium</keyword>
<dbReference type="Pfam" id="PF00008">
    <property type="entry name" value="EGF"/>
    <property type="match status" value="13"/>
</dbReference>
<evidence type="ECO:0000256" key="10">
    <source>
        <dbReference type="ARBA" id="ARBA00023136"/>
    </source>
</evidence>
<feature type="domain" description="Laminin G" evidence="16">
    <location>
        <begin position="873"/>
        <end position="1059"/>
    </location>
</feature>
<dbReference type="Ensembl" id="ENSACDT00005006131.1">
    <property type="protein sequence ID" value="ENSACDP00005005107.1"/>
    <property type="gene ID" value="ENSACDG00005003739.1"/>
</dbReference>
<feature type="disulfide bond" evidence="15">
    <location>
        <begin position="671"/>
        <end position="680"/>
    </location>
</feature>
<protein>
    <submittedName>
        <fullName evidence="18">Crumbs cell polarity complex component 1</fullName>
    </submittedName>
</protein>
<keyword evidence="19" id="KW-1185">Reference proteome</keyword>
<keyword evidence="3" id="KW-1003">Cell membrane</keyword>
<dbReference type="FunFam" id="2.10.25.10:FF:000039">
    <property type="entry name" value="Crumbs cell polarity complex component 1"/>
    <property type="match status" value="3"/>
</dbReference>
<dbReference type="InterPro" id="IPR013320">
    <property type="entry name" value="ConA-like_dom_sf"/>
</dbReference>
<feature type="domain" description="EGF-like" evidence="17">
    <location>
        <begin position="1099"/>
        <end position="1134"/>
    </location>
</feature>
<dbReference type="FunFam" id="2.10.25.10:FF:000391">
    <property type="entry name" value="Weary, isoform C"/>
    <property type="match status" value="1"/>
</dbReference>
<dbReference type="Proteomes" id="UP000694521">
    <property type="component" value="Unplaced"/>
</dbReference>
<feature type="domain" description="EGF-like" evidence="17">
    <location>
        <begin position="1219"/>
        <end position="1255"/>
    </location>
</feature>
<dbReference type="FunFam" id="2.60.120.200:FF:000130">
    <property type="entry name" value="Crumbs 2, cell polarity complex component"/>
    <property type="match status" value="1"/>
</dbReference>
<feature type="disulfide bond" evidence="15">
    <location>
        <begin position="148"/>
        <end position="157"/>
    </location>
</feature>
<keyword evidence="6" id="KW-0732">Signal</keyword>
<feature type="disulfide bond" evidence="15">
    <location>
        <begin position="110"/>
        <end position="119"/>
    </location>
</feature>
<comment type="caution">
    <text evidence="15">Lacks conserved residue(s) required for the propagation of feature annotation.</text>
</comment>
<feature type="disulfide bond" evidence="15">
    <location>
        <begin position="835"/>
        <end position="844"/>
    </location>
</feature>
<feature type="disulfide bond" evidence="15">
    <location>
        <begin position="72"/>
        <end position="81"/>
    </location>
</feature>
<feature type="disulfide bond" evidence="15">
    <location>
        <begin position="359"/>
        <end position="368"/>
    </location>
</feature>
<accession>A0A8B9DGR6</accession>
<evidence type="ECO:0000256" key="7">
    <source>
        <dbReference type="ARBA" id="ARBA00022737"/>
    </source>
</evidence>
<dbReference type="GO" id="GO:0023052">
    <property type="term" value="P:signaling"/>
    <property type="evidence" value="ECO:0007669"/>
    <property type="project" value="UniProtKB-ARBA"/>
</dbReference>
<dbReference type="SUPFAM" id="SSF57196">
    <property type="entry name" value="EGF/Laminin"/>
    <property type="match status" value="9"/>
</dbReference>
<dbReference type="FunFam" id="2.10.25.10:FF:000109">
    <property type="entry name" value="Notch homolog 4, [Drosophila]"/>
    <property type="match status" value="1"/>
</dbReference>
<dbReference type="GO" id="GO:0005509">
    <property type="term" value="F:calcium ion binding"/>
    <property type="evidence" value="ECO:0007669"/>
    <property type="project" value="InterPro"/>
</dbReference>
<evidence type="ECO:0000256" key="12">
    <source>
        <dbReference type="ARBA" id="ARBA00023180"/>
    </source>
</evidence>
<dbReference type="CDD" id="cd00054">
    <property type="entry name" value="EGF_CA"/>
    <property type="match status" value="15"/>
</dbReference>
<dbReference type="InterPro" id="IPR000742">
    <property type="entry name" value="EGF"/>
</dbReference>
<dbReference type="FunFam" id="2.10.25.10:FF:000279">
    <property type="entry name" value="Neurogenic locus notch 1"/>
    <property type="match status" value="1"/>
</dbReference>
<dbReference type="FunFam" id="2.10.25.10:FF:000517">
    <property type="entry name" value="Crumbs 1, cell polarity complex component"/>
    <property type="match status" value="1"/>
</dbReference>
<dbReference type="Gene3D" id="2.10.25.10">
    <property type="entry name" value="Laminin"/>
    <property type="match status" value="17"/>
</dbReference>
<dbReference type="PANTHER" id="PTHR12916:SF4">
    <property type="entry name" value="UNINFLATABLE, ISOFORM C"/>
    <property type="match status" value="1"/>
</dbReference>
<comment type="subcellular location">
    <subcellularLocation>
        <location evidence="1">Apical cell membrane</location>
        <topology evidence="1">Single-pass type I membrane protein</topology>
    </subcellularLocation>
    <subcellularLocation>
        <location evidence="2">Cell projection</location>
    </subcellularLocation>
</comment>
<dbReference type="GO" id="GO:0032991">
    <property type="term" value="C:protein-containing complex"/>
    <property type="evidence" value="ECO:0007669"/>
    <property type="project" value="UniProtKB-ARBA"/>
</dbReference>